<evidence type="ECO:0000313" key="2">
    <source>
        <dbReference type="Proteomes" id="UP000632774"/>
    </source>
</evidence>
<comment type="caution">
    <text evidence="1">The sequence shown here is derived from an EMBL/GenBank/DDBJ whole genome shotgun (WGS) entry which is preliminary data.</text>
</comment>
<keyword evidence="2" id="KW-1185">Reference proteome</keyword>
<gene>
    <name evidence="1" type="ORF">IRJ18_12830</name>
</gene>
<dbReference type="EMBL" id="JADFFM010000001">
    <property type="protein sequence ID" value="MBE9667248.1"/>
    <property type="molecule type" value="Genomic_DNA"/>
</dbReference>
<accession>A0ABR9XIN5</accession>
<sequence>MHLVVDYDMKIITANRPWDIQLLTNTLQNKLNPAFQKSRQVDIEFNIKQDGNVIEIDQPEYYEGYLFRIEGQGNKLYISKSEHYVDDINFITLQHIIDNLRMVKEDGADIVYISGE</sequence>
<name>A0ABR9XIN5_9SPHI</name>
<dbReference type="Proteomes" id="UP000632774">
    <property type="component" value="Unassembled WGS sequence"/>
</dbReference>
<organism evidence="1 2">
    <name type="scientific">Mucilaginibacter boryungensis</name>
    <dbReference type="NCBI Taxonomy" id="768480"/>
    <lineage>
        <taxon>Bacteria</taxon>
        <taxon>Pseudomonadati</taxon>
        <taxon>Bacteroidota</taxon>
        <taxon>Sphingobacteriia</taxon>
        <taxon>Sphingobacteriales</taxon>
        <taxon>Sphingobacteriaceae</taxon>
        <taxon>Mucilaginibacter</taxon>
    </lineage>
</organism>
<reference evidence="1 2" key="1">
    <citation type="submission" date="2020-10" db="EMBL/GenBank/DDBJ databases">
        <title>Mucilaginibacter mali sp. nov., isolated from rhizosphere soil of apple orchard.</title>
        <authorList>
            <person name="Lee J.-S."/>
            <person name="Kim H.S."/>
            <person name="Kim J.-S."/>
        </authorList>
    </citation>
    <scope>NUCLEOTIDE SEQUENCE [LARGE SCALE GENOMIC DNA]</scope>
    <source>
        <strain evidence="1 2">KCTC 23157</strain>
    </source>
</reference>
<dbReference type="RefSeq" id="WP_194106592.1">
    <property type="nucleotide sequence ID" value="NZ_JADFFM010000001.1"/>
</dbReference>
<evidence type="ECO:0000313" key="1">
    <source>
        <dbReference type="EMBL" id="MBE9667248.1"/>
    </source>
</evidence>
<protein>
    <submittedName>
        <fullName evidence="1">Uncharacterized protein</fullName>
    </submittedName>
</protein>
<proteinExistence type="predicted"/>